<evidence type="ECO:0000256" key="1">
    <source>
        <dbReference type="ARBA" id="ARBA00004141"/>
    </source>
</evidence>
<dbReference type="InterPro" id="IPR036259">
    <property type="entry name" value="MFS_trans_sf"/>
</dbReference>
<evidence type="ECO:0000256" key="5">
    <source>
        <dbReference type="ARBA" id="ARBA00022989"/>
    </source>
</evidence>
<dbReference type="SUPFAM" id="SSF103473">
    <property type="entry name" value="MFS general substrate transporter"/>
    <property type="match status" value="1"/>
</dbReference>
<dbReference type="InParanoid" id="A0A067R1Z3"/>
<evidence type="ECO:0000259" key="8">
    <source>
        <dbReference type="PROSITE" id="PS50850"/>
    </source>
</evidence>
<dbReference type="AlphaFoldDB" id="A0A067R1Z3"/>
<dbReference type="Pfam" id="PF07690">
    <property type="entry name" value="MFS_1"/>
    <property type="match status" value="1"/>
</dbReference>
<proteinExistence type="predicted"/>
<feature type="transmembrane region" description="Helical" evidence="7">
    <location>
        <begin position="350"/>
        <end position="370"/>
    </location>
</feature>
<feature type="transmembrane region" description="Helical" evidence="7">
    <location>
        <begin position="182"/>
        <end position="205"/>
    </location>
</feature>
<feature type="domain" description="Major facilitator superfamily (MFS) profile" evidence="8">
    <location>
        <begin position="20"/>
        <end position="468"/>
    </location>
</feature>
<dbReference type="OMA" id="PPRFHIG"/>
<feature type="transmembrane region" description="Helical" evidence="7">
    <location>
        <begin position="445"/>
        <end position="466"/>
    </location>
</feature>
<feature type="transmembrane region" description="Helical" evidence="7">
    <location>
        <begin position="153"/>
        <end position="176"/>
    </location>
</feature>
<dbReference type="CDD" id="cd17318">
    <property type="entry name" value="MFS_SLC17"/>
    <property type="match status" value="1"/>
</dbReference>
<dbReference type="PANTHER" id="PTHR11662:SF399">
    <property type="entry name" value="FI19708P1-RELATED"/>
    <property type="match status" value="1"/>
</dbReference>
<evidence type="ECO:0000256" key="4">
    <source>
        <dbReference type="ARBA" id="ARBA00022847"/>
    </source>
</evidence>
<dbReference type="InterPro" id="IPR011701">
    <property type="entry name" value="MFS"/>
</dbReference>
<evidence type="ECO:0000313" key="10">
    <source>
        <dbReference type="Proteomes" id="UP000027135"/>
    </source>
</evidence>
<keyword evidence="4" id="KW-0769">Symport</keyword>
<keyword evidence="6 7" id="KW-0472">Membrane</keyword>
<reference evidence="9 10" key="1">
    <citation type="journal article" date="2014" name="Nat. Commun.">
        <title>Molecular traces of alternative social organization in a termite genome.</title>
        <authorList>
            <person name="Terrapon N."/>
            <person name="Li C."/>
            <person name="Robertson H.M."/>
            <person name="Ji L."/>
            <person name="Meng X."/>
            <person name="Booth W."/>
            <person name="Chen Z."/>
            <person name="Childers C.P."/>
            <person name="Glastad K.M."/>
            <person name="Gokhale K."/>
            <person name="Gowin J."/>
            <person name="Gronenberg W."/>
            <person name="Hermansen R.A."/>
            <person name="Hu H."/>
            <person name="Hunt B.G."/>
            <person name="Huylmans A.K."/>
            <person name="Khalil S.M."/>
            <person name="Mitchell R.D."/>
            <person name="Munoz-Torres M.C."/>
            <person name="Mustard J.A."/>
            <person name="Pan H."/>
            <person name="Reese J.T."/>
            <person name="Scharf M.E."/>
            <person name="Sun F."/>
            <person name="Vogel H."/>
            <person name="Xiao J."/>
            <person name="Yang W."/>
            <person name="Yang Z."/>
            <person name="Yang Z."/>
            <person name="Zhou J."/>
            <person name="Zhu J."/>
            <person name="Brent C.S."/>
            <person name="Elsik C.G."/>
            <person name="Goodisman M.A."/>
            <person name="Liberles D.A."/>
            <person name="Roe R.M."/>
            <person name="Vargo E.L."/>
            <person name="Vilcinskas A."/>
            <person name="Wang J."/>
            <person name="Bornberg-Bauer E."/>
            <person name="Korb J."/>
            <person name="Zhang G."/>
            <person name="Liebig J."/>
        </authorList>
    </citation>
    <scope>NUCLEOTIDE SEQUENCE [LARGE SCALE GENOMIC DNA]</scope>
    <source>
        <tissue evidence="9">Whole organism</tissue>
    </source>
</reference>
<feature type="transmembrane region" description="Helical" evidence="7">
    <location>
        <begin position="12"/>
        <end position="35"/>
    </location>
</feature>
<feature type="transmembrane region" description="Helical" evidence="7">
    <location>
        <begin position="320"/>
        <end position="338"/>
    </location>
</feature>
<dbReference type="eggNOG" id="KOG2532">
    <property type="taxonomic scope" value="Eukaryota"/>
</dbReference>
<evidence type="ECO:0000256" key="7">
    <source>
        <dbReference type="SAM" id="Phobius"/>
    </source>
</evidence>
<name>A0A067R1Z3_ZOONE</name>
<keyword evidence="10" id="KW-1185">Reference proteome</keyword>
<dbReference type="EMBL" id="KK852771">
    <property type="protein sequence ID" value="KDR16877.1"/>
    <property type="molecule type" value="Genomic_DNA"/>
</dbReference>
<keyword evidence="5 7" id="KW-1133">Transmembrane helix</keyword>
<keyword evidence="2" id="KW-0813">Transport</keyword>
<dbReference type="GO" id="GO:0015293">
    <property type="term" value="F:symporter activity"/>
    <property type="evidence" value="ECO:0007669"/>
    <property type="project" value="UniProtKB-KW"/>
</dbReference>
<comment type="subcellular location">
    <subcellularLocation>
        <location evidence="1">Membrane</location>
        <topology evidence="1">Multi-pass membrane protein</topology>
    </subcellularLocation>
</comment>
<feature type="transmembrane region" description="Helical" evidence="7">
    <location>
        <begin position="212"/>
        <end position="231"/>
    </location>
</feature>
<dbReference type="GO" id="GO:0006820">
    <property type="term" value="P:monoatomic anion transport"/>
    <property type="evidence" value="ECO:0007669"/>
    <property type="project" value="TreeGrafter"/>
</dbReference>
<dbReference type="Gene3D" id="1.20.1250.20">
    <property type="entry name" value="MFS general substrate transporter like domains"/>
    <property type="match status" value="2"/>
</dbReference>
<evidence type="ECO:0000256" key="3">
    <source>
        <dbReference type="ARBA" id="ARBA00022692"/>
    </source>
</evidence>
<sequence>MGWIGRVQDRIAARYMLCLMFFLGLTVTFLLRVNINLAIVGMVNSTSVEPTSQEEALSSASGGCLAANVSVSTNKQVVDGAQGEFSWDEVQQGIILSSFFWGYLIFQIPGGRIAEVVGAKRVFGGAVLINGALAIVLPFLARTHWILLLVVRAMQGLAQGVVFPALSAAVVSWVPLPERARFVSFAVQGASLGTVVAMPLCGLVLNAWGWEAVFYVSGVLAFVWCVAWWLLVFDTPDQHPRISRDERQYLKDNLGDNNNVKKPPVPWKSVVTSWQFTVGYIAAVGNDWGFHTFMTLGPKYLKGALGFDIEKSSWFTSLPYLGQWIFASIYGTFADTLLKRKKMSLLGVRRMSIVISHLLPAISLVALSLTGCNTTLAVAILTIAVTVIGSYASGFFQSPMDVAPNFAGSLTGVMNAIGSITPIISTPIAGAVLQNDSTTNGWRGIFWIAALMYTLCSLPYIICFNAQIQPWNNAQKEEVKTTAVLVMSNVVTSDAEDSYVDALTKSKQG</sequence>
<feature type="transmembrane region" description="Helical" evidence="7">
    <location>
        <begin position="122"/>
        <end position="141"/>
    </location>
</feature>
<protein>
    <submittedName>
        <fullName evidence="9">Putative inorganic phosphate cotransporter</fullName>
    </submittedName>
</protein>
<evidence type="ECO:0000313" key="9">
    <source>
        <dbReference type="EMBL" id="KDR16877.1"/>
    </source>
</evidence>
<dbReference type="InterPro" id="IPR050382">
    <property type="entry name" value="MFS_Na/Anion_cotransporter"/>
</dbReference>
<dbReference type="InterPro" id="IPR020846">
    <property type="entry name" value="MFS_dom"/>
</dbReference>
<dbReference type="PANTHER" id="PTHR11662">
    <property type="entry name" value="SOLUTE CARRIER FAMILY 17"/>
    <property type="match status" value="1"/>
</dbReference>
<dbReference type="FunFam" id="1.20.1250.20:FF:000003">
    <property type="entry name" value="Solute carrier family 17 member 3"/>
    <property type="match status" value="1"/>
</dbReference>
<dbReference type="Proteomes" id="UP000027135">
    <property type="component" value="Unassembled WGS sequence"/>
</dbReference>
<dbReference type="OrthoDB" id="2985014at2759"/>
<evidence type="ECO:0000256" key="2">
    <source>
        <dbReference type="ARBA" id="ARBA00022448"/>
    </source>
</evidence>
<evidence type="ECO:0000256" key="6">
    <source>
        <dbReference type="ARBA" id="ARBA00023136"/>
    </source>
</evidence>
<keyword evidence="3 7" id="KW-0812">Transmembrane</keyword>
<feature type="transmembrane region" description="Helical" evidence="7">
    <location>
        <begin position="376"/>
        <end position="396"/>
    </location>
</feature>
<accession>A0A067R1Z3</accession>
<gene>
    <name evidence="9" type="ORF">L798_08619</name>
</gene>
<organism evidence="9 10">
    <name type="scientific">Zootermopsis nevadensis</name>
    <name type="common">Dampwood termite</name>
    <dbReference type="NCBI Taxonomy" id="136037"/>
    <lineage>
        <taxon>Eukaryota</taxon>
        <taxon>Metazoa</taxon>
        <taxon>Ecdysozoa</taxon>
        <taxon>Arthropoda</taxon>
        <taxon>Hexapoda</taxon>
        <taxon>Insecta</taxon>
        <taxon>Pterygota</taxon>
        <taxon>Neoptera</taxon>
        <taxon>Polyneoptera</taxon>
        <taxon>Dictyoptera</taxon>
        <taxon>Blattodea</taxon>
        <taxon>Blattoidea</taxon>
        <taxon>Termitoidae</taxon>
        <taxon>Termopsidae</taxon>
        <taxon>Zootermopsis</taxon>
    </lineage>
</organism>
<dbReference type="GO" id="GO:0016020">
    <property type="term" value="C:membrane"/>
    <property type="evidence" value="ECO:0007669"/>
    <property type="project" value="UniProtKB-SubCell"/>
</dbReference>
<feature type="transmembrane region" description="Helical" evidence="7">
    <location>
        <begin position="408"/>
        <end position="433"/>
    </location>
</feature>
<dbReference type="PROSITE" id="PS50850">
    <property type="entry name" value="MFS"/>
    <property type="match status" value="1"/>
</dbReference>